<dbReference type="PANTHER" id="PTHR36456:SF1">
    <property type="entry name" value="UPF0232 PROTEIN SCO3875"/>
    <property type="match status" value="1"/>
</dbReference>
<evidence type="ECO:0000313" key="1">
    <source>
        <dbReference type="EMBL" id="MBO8475756.1"/>
    </source>
</evidence>
<proteinExistence type="predicted"/>
<sequence>MKQGEAKSIGEIMSEYLNPAELDDSINERRLESLWGEIVGPYINRLTLSRRVRNRVLHVVVTSAPLRNDLMINRSSLVRRLNEAAGANVIDDIVFR</sequence>
<dbReference type="EMBL" id="JADIMC010000024">
    <property type="protein sequence ID" value="MBO8475756.1"/>
    <property type="molecule type" value="Genomic_DNA"/>
</dbReference>
<gene>
    <name evidence="1" type="ORF">IAB88_02040</name>
</gene>
<dbReference type="Proteomes" id="UP000823598">
    <property type="component" value="Unassembled WGS sequence"/>
</dbReference>
<evidence type="ECO:0000313" key="2">
    <source>
        <dbReference type="Proteomes" id="UP000823598"/>
    </source>
</evidence>
<protein>
    <submittedName>
        <fullName evidence="1">DUF721 domain-containing protein</fullName>
    </submittedName>
</protein>
<accession>A0A9D9NJG1</accession>
<dbReference type="Pfam" id="PF05258">
    <property type="entry name" value="DciA"/>
    <property type="match status" value="1"/>
</dbReference>
<reference evidence="1" key="2">
    <citation type="journal article" date="2021" name="PeerJ">
        <title>Extensive microbial diversity within the chicken gut microbiome revealed by metagenomics and culture.</title>
        <authorList>
            <person name="Gilroy R."/>
            <person name="Ravi A."/>
            <person name="Getino M."/>
            <person name="Pursley I."/>
            <person name="Horton D.L."/>
            <person name="Alikhan N.F."/>
            <person name="Baker D."/>
            <person name="Gharbi K."/>
            <person name="Hall N."/>
            <person name="Watson M."/>
            <person name="Adriaenssens E.M."/>
            <person name="Foster-Nyarko E."/>
            <person name="Jarju S."/>
            <person name="Secka A."/>
            <person name="Antonio M."/>
            <person name="Oren A."/>
            <person name="Chaudhuri R.R."/>
            <person name="La Ragione R."/>
            <person name="Hildebrand F."/>
            <person name="Pallen M.J."/>
        </authorList>
    </citation>
    <scope>NUCLEOTIDE SEQUENCE</scope>
    <source>
        <strain evidence="1">6919</strain>
    </source>
</reference>
<dbReference type="AlphaFoldDB" id="A0A9D9NJG1"/>
<comment type="caution">
    <text evidence="1">The sequence shown here is derived from an EMBL/GenBank/DDBJ whole genome shotgun (WGS) entry which is preliminary data.</text>
</comment>
<dbReference type="InterPro" id="IPR007922">
    <property type="entry name" value="DciA-like"/>
</dbReference>
<name>A0A9D9NJG1_9BACT</name>
<reference evidence="1" key="1">
    <citation type="submission" date="2020-10" db="EMBL/GenBank/DDBJ databases">
        <authorList>
            <person name="Gilroy R."/>
        </authorList>
    </citation>
    <scope>NUCLEOTIDE SEQUENCE</scope>
    <source>
        <strain evidence="1">6919</strain>
    </source>
</reference>
<dbReference type="PANTHER" id="PTHR36456">
    <property type="entry name" value="UPF0232 PROTEIN SCO3875"/>
    <property type="match status" value="1"/>
</dbReference>
<organism evidence="1 2">
    <name type="scientific">Candidatus Limisoma faecipullorum</name>
    <dbReference type="NCBI Taxonomy" id="2840854"/>
    <lineage>
        <taxon>Bacteria</taxon>
        <taxon>Pseudomonadati</taxon>
        <taxon>Bacteroidota</taxon>
        <taxon>Bacteroidia</taxon>
        <taxon>Bacteroidales</taxon>
        <taxon>Candidatus Limisoma</taxon>
    </lineage>
</organism>